<proteinExistence type="inferred from homology"/>
<keyword evidence="5 7" id="KW-0472">Membrane</keyword>
<dbReference type="RefSeq" id="WP_127694169.1">
    <property type="nucleotide sequence ID" value="NZ_SACQ01000004.1"/>
</dbReference>
<sequence>MDALRSWVFALEQQGMLPEMFQYAFLTNALVAALIIGPLLGGMGSLVVIKRLAFFSEAVGHAALTGIAIGILLGEPPAHPIASLFSFCLIFALLLHWIKSRTAVPYDALVGVFLAVAIAMGAALLLYVARMVNIHILENVLFGSILTVQDQDLLILGVIGLVCTAAALLFGNKALIATLNPELAQVRGINIKLYDYVFIVFIALITVAAVKIAGAILVGAMLLIPATAARLVTTEVRSFFWLNVGISTACCLLGVLLPMWFELPIPSGAAIVLLAAICFVCSVSFNRIVGLT</sequence>
<dbReference type="Gene3D" id="1.10.3470.10">
    <property type="entry name" value="ABC transporter involved in vitamin B12 uptake, BtuC"/>
    <property type="match status" value="1"/>
</dbReference>
<reference evidence="8 9" key="1">
    <citation type="submission" date="2019-01" db="EMBL/GenBank/DDBJ databases">
        <authorList>
            <person name="Chen W.-M."/>
        </authorList>
    </citation>
    <scope>NUCLEOTIDE SEQUENCE [LARGE SCALE GENOMIC DNA]</scope>
    <source>
        <strain evidence="8 9">HPM-16</strain>
    </source>
</reference>
<evidence type="ECO:0000256" key="1">
    <source>
        <dbReference type="ARBA" id="ARBA00004141"/>
    </source>
</evidence>
<feature type="transmembrane region" description="Helical" evidence="7">
    <location>
        <begin position="79"/>
        <end position="98"/>
    </location>
</feature>
<comment type="caution">
    <text evidence="8">The sequence shown here is derived from an EMBL/GenBank/DDBJ whole genome shotgun (WGS) entry which is preliminary data.</text>
</comment>
<dbReference type="GO" id="GO:0043190">
    <property type="term" value="C:ATP-binding cassette (ABC) transporter complex"/>
    <property type="evidence" value="ECO:0007669"/>
    <property type="project" value="InterPro"/>
</dbReference>
<dbReference type="Pfam" id="PF00950">
    <property type="entry name" value="ABC-3"/>
    <property type="match status" value="1"/>
</dbReference>
<feature type="transmembrane region" description="Helical" evidence="7">
    <location>
        <begin position="52"/>
        <end position="73"/>
    </location>
</feature>
<keyword evidence="9" id="KW-1185">Reference proteome</keyword>
<evidence type="ECO:0000256" key="4">
    <source>
        <dbReference type="ARBA" id="ARBA00022989"/>
    </source>
</evidence>
<feature type="transmembrane region" description="Helical" evidence="7">
    <location>
        <begin position="193"/>
        <end position="210"/>
    </location>
</feature>
<comment type="subcellular location">
    <subcellularLocation>
        <location evidence="6">Cell membrane</location>
        <topology evidence="6">Multi-pass membrane protein</topology>
    </subcellularLocation>
    <subcellularLocation>
        <location evidence="1">Membrane</location>
        <topology evidence="1">Multi-pass membrane protein</topology>
    </subcellularLocation>
</comment>
<organism evidence="8 9">
    <name type="scientific">Neptunomonas marina</name>
    <dbReference type="NCBI Taxonomy" id="1815562"/>
    <lineage>
        <taxon>Bacteria</taxon>
        <taxon>Pseudomonadati</taxon>
        <taxon>Pseudomonadota</taxon>
        <taxon>Gammaproteobacteria</taxon>
        <taxon>Oceanospirillales</taxon>
        <taxon>Oceanospirillaceae</taxon>
        <taxon>Neptunomonas</taxon>
    </lineage>
</organism>
<dbReference type="InterPro" id="IPR037294">
    <property type="entry name" value="ABC_BtuC-like"/>
</dbReference>
<dbReference type="AlphaFoldDB" id="A0A437Q8G2"/>
<feature type="transmembrane region" description="Helical" evidence="7">
    <location>
        <begin position="267"/>
        <end position="289"/>
    </location>
</feature>
<evidence type="ECO:0000256" key="6">
    <source>
        <dbReference type="RuleBase" id="RU003943"/>
    </source>
</evidence>
<evidence type="ECO:0000256" key="2">
    <source>
        <dbReference type="ARBA" id="ARBA00008034"/>
    </source>
</evidence>
<keyword evidence="3 6" id="KW-0812">Transmembrane</keyword>
<keyword evidence="4 7" id="KW-1133">Transmembrane helix</keyword>
<feature type="transmembrane region" description="Helical" evidence="7">
    <location>
        <begin position="240"/>
        <end position="261"/>
    </location>
</feature>
<dbReference type="Proteomes" id="UP000282818">
    <property type="component" value="Unassembled WGS sequence"/>
</dbReference>
<dbReference type="CDD" id="cd06550">
    <property type="entry name" value="TM_ABC_iron-siderophores_like"/>
    <property type="match status" value="1"/>
</dbReference>
<evidence type="ECO:0000313" key="9">
    <source>
        <dbReference type="Proteomes" id="UP000282818"/>
    </source>
</evidence>
<evidence type="ECO:0000256" key="7">
    <source>
        <dbReference type="SAM" id="Phobius"/>
    </source>
</evidence>
<protein>
    <submittedName>
        <fullName evidence="8">Metal ABC transporter permease</fullName>
    </submittedName>
</protein>
<accession>A0A437Q8G2</accession>
<dbReference type="EMBL" id="SACQ01000004">
    <property type="protein sequence ID" value="RVU30633.1"/>
    <property type="molecule type" value="Genomic_DNA"/>
</dbReference>
<feature type="transmembrane region" description="Helical" evidence="7">
    <location>
        <begin position="153"/>
        <end position="172"/>
    </location>
</feature>
<dbReference type="PANTHER" id="PTHR30477">
    <property type="entry name" value="ABC-TRANSPORTER METAL-BINDING PROTEIN"/>
    <property type="match status" value="1"/>
</dbReference>
<dbReference type="GO" id="GO:0055085">
    <property type="term" value="P:transmembrane transport"/>
    <property type="evidence" value="ECO:0007669"/>
    <property type="project" value="InterPro"/>
</dbReference>
<keyword evidence="6" id="KW-0813">Transport</keyword>
<name>A0A437Q8G2_9GAMM</name>
<dbReference type="SUPFAM" id="SSF81345">
    <property type="entry name" value="ABC transporter involved in vitamin B12 uptake, BtuC"/>
    <property type="match status" value="1"/>
</dbReference>
<evidence type="ECO:0000256" key="3">
    <source>
        <dbReference type="ARBA" id="ARBA00022692"/>
    </source>
</evidence>
<dbReference type="InterPro" id="IPR001626">
    <property type="entry name" value="ABC_TroCD"/>
</dbReference>
<feature type="transmembrane region" description="Helical" evidence="7">
    <location>
        <begin position="20"/>
        <end position="40"/>
    </location>
</feature>
<dbReference type="GO" id="GO:0010043">
    <property type="term" value="P:response to zinc ion"/>
    <property type="evidence" value="ECO:0007669"/>
    <property type="project" value="TreeGrafter"/>
</dbReference>
<evidence type="ECO:0000313" key="8">
    <source>
        <dbReference type="EMBL" id="RVU30633.1"/>
    </source>
</evidence>
<evidence type="ECO:0000256" key="5">
    <source>
        <dbReference type="ARBA" id="ARBA00023136"/>
    </source>
</evidence>
<gene>
    <name evidence="8" type="ORF">EOE65_09970</name>
</gene>
<comment type="similarity">
    <text evidence="2 6">Belongs to the ABC-3 integral membrane protein family.</text>
</comment>
<feature type="transmembrane region" description="Helical" evidence="7">
    <location>
        <begin position="110"/>
        <end position="133"/>
    </location>
</feature>
<dbReference type="PANTHER" id="PTHR30477:SF18">
    <property type="entry name" value="METAL TRANSPORT SYSTEM MEMBRANE PROTEIN CT_417-RELATED"/>
    <property type="match status" value="1"/>
</dbReference>